<dbReference type="Proteomes" id="UP000215199">
    <property type="component" value="Unassembled WGS sequence"/>
</dbReference>
<evidence type="ECO:0000259" key="1">
    <source>
        <dbReference type="SMART" id="SM00530"/>
    </source>
</evidence>
<protein>
    <submittedName>
        <fullName evidence="2">Transcriptional regulator</fullName>
    </submittedName>
</protein>
<evidence type="ECO:0000313" key="3">
    <source>
        <dbReference type="Proteomes" id="UP000215199"/>
    </source>
</evidence>
<dbReference type="InterPro" id="IPR001387">
    <property type="entry name" value="Cro/C1-type_HTH"/>
</dbReference>
<dbReference type="Pfam" id="PF19054">
    <property type="entry name" value="DUF5753"/>
    <property type="match status" value="1"/>
</dbReference>
<keyword evidence="3" id="KW-1185">Reference proteome</keyword>
<dbReference type="CDD" id="cd00093">
    <property type="entry name" value="HTH_XRE"/>
    <property type="match status" value="1"/>
</dbReference>
<dbReference type="OrthoDB" id="4285266at2"/>
<dbReference type="EMBL" id="NMUL01000026">
    <property type="protein sequence ID" value="OXM64902.1"/>
    <property type="molecule type" value="Genomic_DNA"/>
</dbReference>
<dbReference type="Pfam" id="PF13560">
    <property type="entry name" value="HTH_31"/>
    <property type="match status" value="1"/>
</dbReference>
<dbReference type="AlphaFoldDB" id="A0A229T139"/>
<dbReference type="GO" id="GO:0003677">
    <property type="term" value="F:DNA binding"/>
    <property type="evidence" value="ECO:0007669"/>
    <property type="project" value="InterPro"/>
</dbReference>
<organism evidence="2 3">
    <name type="scientific">Amycolatopsis vastitatis</name>
    <dbReference type="NCBI Taxonomy" id="1905142"/>
    <lineage>
        <taxon>Bacteria</taxon>
        <taxon>Bacillati</taxon>
        <taxon>Actinomycetota</taxon>
        <taxon>Actinomycetes</taxon>
        <taxon>Pseudonocardiales</taxon>
        <taxon>Pseudonocardiaceae</taxon>
        <taxon>Amycolatopsis</taxon>
    </lineage>
</organism>
<dbReference type="SMART" id="SM00530">
    <property type="entry name" value="HTH_XRE"/>
    <property type="match status" value="1"/>
</dbReference>
<name>A0A229T139_9PSEU</name>
<comment type="caution">
    <text evidence="2">The sequence shown here is derived from an EMBL/GenBank/DDBJ whole genome shotgun (WGS) entry which is preliminary data.</text>
</comment>
<dbReference type="InterPro" id="IPR043917">
    <property type="entry name" value="DUF5753"/>
</dbReference>
<dbReference type="RefSeq" id="WP_093950147.1">
    <property type="nucleotide sequence ID" value="NZ_NMUL01000026.1"/>
</dbReference>
<gene>
    <name evidence="2" type="ORF">CF165_25830</name>
</gene>
<dbReference type="SUPFAM" id="SSF47413">
    <property type="entry name" value="lambda repressor-like DNA-binding domains"/>
    <property type="match status" value="1"/>
</dbReference>
<sequence>MSAPASPVVASWELALRLKRRREQLGVEVRTITETLGFTRNYWSAVENERKILSLESLTRIVELFEFDDEEKAELLALRAAAKERGWWTRYSALFDNEIQRLYGLEQGARGVRDYENLLVPGLLQTPDYTRAIMMPDVTMRPVEVDQRVEARLRRQARLFDENDPFTFTAVISEATLRQQIGGPRVLRNQLTHLATLIERHPGKLDIRVIPFTATACGLFGGATVVLIDFDNPQLPTLAWQETVTTWGIIDDPTQVRNLTTTFEDAYRLALDARATLRMIHHHSKEID</sequence>
<proteinExistence type="predicted"/>
<evidence type="ECO:0000313" key="2">
    <source>
        <dbReference type="EMBL" id="OXM64902.1"/>
    </source>
</evidence>
<reference evidence="3" key="1">
    <citation type="submission" date="2017-07" db="EMBL/GenBank/DDBJ databases">
        <title>Comparative genome mining reveals phylogenetic distribution patterns of secondary metabolites in Amycolatopsis.</title>
        <authorList>
            <person name="Adamek M."/>
            <person name="Alanjary M."/>
            <person name="Sales-Ortells H."/>
            <person name="Goodfellow M."/>
            <person name="Bull A.T."/>
            <person name="Kalinowski J."/>
            <person name="Ziemert N."/>
        </authorList>
    </citation>
    <scope>NUCLEOTIDE SEQUENCE [LARGE SCALE GENOMIC DNA]</scope>
    <source>
        <strain evidence="3">H5</strain>
    </source>
</reference>
<dbReference type="Gene3D" id="1.10.260.40">
    <property type="entry name" value="lambda repressor-like DNA-binding domains"/>
    <property type="match status" value="1"/>
</dbReference>
<accession>A0A229T139</accession>
<dbReference type="InterPro" id="IPR010982">
    <property type="entry name" value="Lambda_DNA-bd_dom_sf"/>
</dbReference>
<feature type="domain" description="HTH cro/C1-type" evidence="1">
    <location>
        <begin position="17"/>
        <end position="72"/>
    </location>
</feature>